<proteinExistence type="predicted"/>
<evidence type="ECO:0000313" key="2">
    <source>
        <dbReference type="EMBL" id="MCM4078051.1"/>
    </source>
</evidence>
<dbReference type="Proteomes" id="UP001523216">
    <property type="component" value="Unassembled WGS sequence"/>
</dbReference>
<accession>A0ABT0XW81</accession>
<dbReference type="RefSeq" id="WP_251798005.1">
    <property type="nucleotide sequence ID" value="NZ_JAMQOL010000013.1"/>
</dbReference>
<evidence type="ECO:0000256" key="1">
    <source>
        <dbReference type="SAM" id="MobiDB-lite"/>
    </source>
</evidence>
<reference evidence="2 3" key="1">
    <citation type="submission" date="2022-06" db="EMBL/GenBank/DDBJ databases">
        <title>Actinoplanes abujensis sp. nov., isolated from Nigerian arid soil.</title>
        <authorList>
            <person name="Ding P."/>
        </authorList>
    </citation>
    <scope>NUCLEOTIDE SEQUENCE [LARGE SCALE GENOMIC DNA]</scope>
    <source>
        <strain evidence="3">TRM88002</strain>
    </source>
</reference>
<evidence type="ECO:0000313" key="3">
    <source>
        <dbReference type="Proteomes" id="UP001523216"/>
    </source>
</evidence>
<gene>
    <name evidence="2" type="ORF">LXN57_10775</name>
</gene>
<organism evidence="2 3">
    <name type="scientific">Paractinoplanes hotanensis</name>
    <dbReference type="NCBI Taxonomy" id="2906497"/>
    <lineage>
        <taxon>Bacteria</taxon>
        <taxon>Bacillati</taxon>
        <taxon>Actinomycetota</taxon>
        <taxon>Actinomycetes</taxon>
        <taxon>Micromonosporales</taxon>
        <taxon>Micromonosporaceae</taxon>
        <taxon>Paractinoplanes</taxon>
    </lineage>
</organism>
<name>A0ABT0XW81_9ACTN</name>
<comment type="caution">
    <text evidence="2">The sequence shown here is derived from an EMBL/GenBank/DDBJ whole genome shotgun (WGS) entry which is preliminary data.</text>
</comment>
<feature type="region of interest" description="Disordered" evidence="1">
    <location>
        <begin position="106"/>
        <end position="126"/>
    </location>
</feature>
<sequence length="265" mass="29263">MGPMSIDFSYANPEAVDAVGVLPEYDKEHGFEDGWARSVIERWRNDYDGDIDWDDDEQALLDWYKDDVIEHDKWKAIVEEHNEDITQEDNVTVDQYDADNPPFDMPENTFEHPEDAEYSGGDNPNQELAVSTEALRHVANQIGAIVGLDDSGSNLILQARTQLSDIQMRPGGFAKAEVLRQKIEGASADSSGLRGDAMGLLLASHEALLAVKDGLLKIADSYDNAEEFNEMSTTQLGENMGNAWGKIDKLSEYGKTDGTTTGGDQ</sequence>
<keyword evidence="3" id="KW-1185">Reference proteome</keyword>
<dbReference type="EMBL" id="JAMQOL010000013">
    <property type="protein sequence ID" value="MCM4078051.1"/>
    <property type="molecule type" value="Genomic_DNA"/>
</dbReference>
<protein>
    <submittedName>
        <fullName evidence="2">Uncharacterized protein</fullName>
    </submittedName>
</protein>